<dbReference type="Pfam" id="PF03073">
    <property type="entry name" value="TspO_MBR"/>
    <property type="match status" value="1"/>
</dbReference>
<evidence type="ECO:0000256" key="3">
    <source>
        <dbReference type="ARBA" id="ARBA00022692"/>
    </source>
</evidence>
<sequence>MRATLIIPVTVATIAALVVAALGATITDLGPWYQSLQKPDWNPPDAVFPMVWTLIYALIWVSGISAWRAAPNSESGQWVISLFALNGFLNITWSLIFFRLQRPDWAMVELVLLWLSIVLLIIYCGRHSRLSSVLLVPYLIWVTIAGALNWAILQLNGPFG</sequence>
<comment type="subcellular location">
    <subcellularLocation>
        <location evidence="1">Membrane</location>
        <topology evidence="1">Multi-pass membrane protein</topology>
    </subcellularLocation>
</comment>
<dbReference type="RefSeq" id="WP_142788271.1">
    <property type="nucleotide sequence ID" value="NZ_VHJK01000001.1"/>
</dbReference>
<dbReference type="OrthoDB" id="9795496at2"/>
<evidence type="ECO:0000256" key="5">
    <source>
        <dbReference type="ARBA" id="ARBA00023136"/>
    </source>
</evidence>
<comment type="similarity">
    <text evidence="2">Belongs to the TspO/BZRP family.</text>
</comment>
<keyword evidence="3 6" id="KW-0812">Transmembrane</keyword>
<proteinExistence type="inferred from homology"/>
<feature type="transmembrane region" description="Helical" evidence="6">
    <location>
        <begin position="47"/>
        <end position="67"/>
    </location>
</feature>
<evidence type="ECO:0000313" key="8">
    <source>
        <dbReference type="Proteomes" id="UP000316343"/>
    </source>
</evidence>
<evidence type="ECO:0000256" key="4">
    <source>
        <dbReference type="ARBA" id="ARBA00022989"/>
    </source>
</evidence>
<name>A0A547PCY7_9SPHN</name>
<feature type="transmembrane region" description="Helical" evidence="6">
    <location>
        <begin position="79"/>
        <end position="100"/>
    </location>
</feature>
<evidence type="ECO:0000256" key="1">
    <source>
        <dbReference type="ARBA" id="ARBA00004141"/>
    </source>
</evidence>
<dbReference type="EMBL" id="VHJK01000001">
    <property type="protein sequence ID" value="TRD11998.1"/>
    <property type="molecule type" value="Genomic_DNA"/>
</dbReference>
<evidence type="ECO:0000256" key="6">
    <source>
        <dbReference type="SAM" id="Phobius"/>
    </source>
</evidence>
<feature type="transmembrane region" description="Helical" evidence="6">
    <location>
        <begin position="132"/>
        <end position="153"/>
    </location>
</feature>
<reference evidence="7 8" key="1">
    <citation type="submission" date="2019-06" db="EMBL/GenBank/DDBJ databases">
        <title>Erythrobacter insulae sp. nov., isolated from a tidal flat.</title>
        <authorList>
            <person name="Yoon J.-H."/>
        </authorList>
    </citation>
    <scope>NUCLEOTIDE SEQUENCE [LARGE SCALE GENOMIC DNA]</scope>
    <source>
        <strain evidence="7 8">JBTF-M21</strain>
    </source>
</reference>
<dbReference type="PANTHER" id="PTHR10057:SF0">
    <property type="entry name" value="TRANSLOCATOR PROTEIN"/>
    <property type="match status" value="1"/>
</dbReference>
<dbReference type="AlphaFoldDB" id="A0A547PCY7"/>
<dbReference type="CDD" id="cd15904">
    <property type="entry name" value="TSPO_MBR"/>
    <property type="match status" value="1"/>
</dbReference>
<dbReference type="Proteomes" id="UP000316343">
    <property type="component" value="Unassembled WGS sequence"/>
</dbReference>
<accession>A0A547PCY7</accession>
<dbReference type="GO" id="GO:0016020">
    <property type="term" value="C:membrane"/>
    <property type="evidence" value="ECO:0007669"/>
    <property type="project" value="UniProtKB-SubCell"/>
</dbReference>
<evidence type="ECO:0000313" key="7">
    <source>
        <dbReference type="EMBL" id="TRD11998.1"/>
    </source>
</evidence>
<evidence type="ECO:0000256" key="2">
    <source>
        <dbReference type="ARBA" id="ARBA00007524"/>
    </source>
</evidence>
<dbReference type="FunFam" id="1.20.1260.100:FF:000001">
    <property type="entry name" value="translocator protein 2"/>
    <property type="match status" value="1"/>
</dbReference>
<dbReference type="InterPro" id="IPR038330">
    <property type="entry name" value="TspO/MBR-related_sf"/>
</dbReference>
<dbReference type="PANTHER" id="PTHR10057">
    <property type="entry name" value="PERIPHERAL-TYPE BENZODIAZEPINE RECEPTOR"/>
    <property type="match status" value="1"/>
</dbReference>
<dbReference type="Gene3D" id="1.20.1260.100">
    <property type="entry name" value="TspO/MBR protein"/>
    <property type="match status" value="1"/>
</dbReference>
<feature type="transmembrane region" description="Helical" evidence="6">
    <location>
        <begin position="106"/>
        <end position="125"/>
    </location>
</feature>
<organism evidence="7 8">
    <name type="scientific">Erythrobacter insulae</name>
    <dbReference type="NCBI Taxonomy" id="2584124"/>
    <lineage>
        <taxon>Bacteria</taxon>
        <taxon>Pseudomonadati</taxon>
        <taxon>Pseudomonadota</taxon>
        <taxon>Alphaproteobacteria</taxon>
        <taxon>Sphingomonadales</taxon>
        <taxon>Erythrobacteraceae</taxon>
        <taxon>Erythrobacter/Porphyrobacter group</taxon>
        <taxon>Erythrobacter</taxon>
    </lineage>
</organism>
<comment type="caution">
    <text evidence="7">The sequence shown here is derived from an EMBL/GenBank/DDBJ whole genome shotgun (WGS) entry which is preliminary data.</text>
</comment>
<protein>
    <submittedName>
        <fullName evidence="7">Tryptophan-rich sensory protein</fullName>
    </submittedName>
</protein>
<dbReference type="InterPro" id="IPR004307">
    <property type="entry name" value="TspO_MBR"/>
</dbReference>
<keyword evidence="4 6" id="KW-1133">Transmembrane helix</keyword>
<keyword evidence="5 6" id="KW-0472">Membrane</keyword>
<gene>
    <name evidence="7" type="ORF">FGU71_09100</name>
</gene>
<dbReference type="PIRSF" id="PIRSF005859">
    <property type="entry name" value="PBR"/>
    <property type="match status" value="1"/>
</dbReference>
<keyword evidence="8" id="KW-1185">Reference proteome</keyword>
<dbReference type="GO" id="GO:0033013">
    <property type="term" value="P:tetrapyrrole metabolic process"/>
    <property type="evidence" value="ECO:0007669"/>
    <property type="project" value="UniProtKB-ARBA"/>
</dbReference>